<dbReference type="InterPro" id="IPR018490">
    <property type="entry name" value="cNMP-bd_dom_sf"/>
</dbReference>
<sequence length="224" mass="25578">MSKFIDSSSPWFENLDYDWSILLNQTIIKYENQPANTPIYHQGDQAENIFIVLDGRIRLFMLTPDGKEKAISIAGKNCLLGVNRHPEDNTYFENAITASEAKIASLPYLQFENLIYHNPILVKQYVHLLQEKLRFATTYNLQLSYGSSVKRIYDAFYHLAKTYGVQNNVGTVIQITFTHQELANLIGTSRVTVANTVNDMLKNNLLKKTKGKYLVPDLNRLITG</sequence>
<feature type="domain" description="Cyclic nucleotide-binding" evidence="5">
    <location>
        <begin position="11"/>
        <end position="132"/>
    </location>
</feature>
<protein>
    <recommendedName>
        <fullName evidence="9">Cyclic nucleotide-binding domain-containing protein</fullName>
    </recommendedName>
</protein>
<dbReference type="SMART" id="SM00100">
    <property type="entry name" value="cNMP"/>
    <property type="match status" value="1"/>
</dbReference>
<dbReference type="InterPro" id="IPR036388">
    <property type="entry name" value="WH-like_DNA-bd_sf"/>
</dbReference>
<evidence type="ECO:0000259" key="5">
    <source>
        <dbReference type="PROSITE" id="PS50042"/>
    </source>
</evidence>
<keyword evidence="2" id="KW-0238">DNA-binding</keyword>
<evidence type="ECO:0008006" key="9">
    <source>
        <dbReference type="Google" id="ProtNLM"/>
    </source>
</evidence>
<dbReference type="KEGG" id="vhl:BME96_15875"/>
<keyword evidence="4" id="KW-0804">Transcription</keyword>
<evidence type="ECO:0000313" key="7">
    <source>
        <dbReference type="EMBL" id="APC49580.1"/>
    </source>
</evidence>
<accession>A0AAC9J4I8</accession>
<dbReference type="CDD" id="cd00038">
    <property type="entry name" value="CAP_ED"/>
    <property type="match status" value="1"/>
</dbReference>
<keyword evidence="3" id="KW-0010">Activator</keyword>
<evidence type="ECO:0000256" key="1">
    <source>
        <dbReference type="ARBA" id="ARBA00023015"/>
    </source>
</evidence>
<dbReference type="SMART" id="SM00419">
    <property type="entry name" value="HTH_CRP"/>
    <property type="match status" value="1"/>
</dbReference>
<name>A0AAC9J4I8_VIRHA</name>
<dbReference type="RefSeq" id="WP_071649590.1">
    <property type="nucleotide sequence ID" value="NZ_CP017962.1"/>
</dbReference>
<dbReference type="GeneID" id="71515890"/>
<reference evidence="7 8" key="1">
    <citation type="submission" date="2016-11" db="EMBL/GenBank/DDBJ databases">
        <title>Complete genome sequencing of Virgibacillus halodenitrificans PDB-F2.</title>
        <authorList>
            <person name="Sun Z."/>
            <person name="Zhou Y."/>
            <person name="Li H."/>
        </authorList>
    </citation>
    <scope>NUCLEOTIDE SEQUENCE [LARGE SCALE GENOMIC DNA]</scope>
    <source>
        <strain evidence="7 8">PDB-F2</strain>
    </source>
</reference>
<dbReference type="Gene3D" id="1.10.10.10">
    <property type="entry name" value="Winged helix-like DNA-binding domain superfamily/Winged helix DNA-binding domain"/>
    <property type="match status" value="1"/>
</dbReference>
<dbReference type="InterPro" id="IPR014710">
    <property type="entry name" value="RmlC-like_jellyroll"/>
</dbReference>
<evidence type="ECO:0000313" key="8">
    <source>
        <dbReference type="Proteomes" id="UP000182945"/>
    </source>
</evidence>
<dbReference type="InterPro" id="IPR012318">
    <property type="entry name" value="HTH_CRP"/>
</dbReference>
<dbReference type="EMBL" id="CP017962">
    <property type="protein sequence ID" value="APC49580.1"/>
    <property type="molecule type" value="Genomic_DNA"/>
</dbReference>
<evidence type="ECO:0000259" key="6">
    <source>
        <dbReference type="PROSITE" id="PS51063"/>
    </source>
</evidence>
<dbReference type="AlphaFoldDB" id="A0AAC9J4I8"/>
<evidence type="ECO:0000256" key="4">
    <source>
        <dbReference type="ARBA" id="ARBA00023163"/>
    </source>
</evidence>
<dbReference type="Gene3D" id="2.60.120.10">
    <property type="entry name" value="Jelly Rolls"/>
    <property type="match status" value="1"/>
</dbReference>
<dbReference type="CDD" id="cd00092">
    <property type="entry name" value="HTH_CRP"/>
    <property type="match status" value="1"/>
</dbReference>
<dbReference type="SUPFAM" id="SSF46785">
    <property type="entry name" value="Winged helix' DNA-binding domain"/>
    <property type="match status" value="1"/>
</dbReference>
<evidence type="ECO:0000256" key="2">
    <source>
        <dbReference type="ARBA" id="ARBA00023125"/>
    </source>
</evidence>
<dbReference type="SUPFAM" id="SSF51206">
    <property type="entry name" value="cAMP-binding domain-like"/>
    <property type="match status" value="1"/>
</dbReference>
<evidence type="ECO:0000256" key="3">
    <source>
        <dbReference type="ARBA" id="ARBA00023159"/>
    </source>
</evidence>
<gene>
    <name evidence="7" type="ORF">BME96_15875</name>
</gene>
<dbReference type="GO" id="GO:0006355">
    <property type="term" value="P:regulation of DNA-templated transcription"/>
    <property type="evidence" value="ECO:0007669"/>
    <property type="project" value="InterPro"/>
</dbReference>
<dbReference type="Pfam" id="PF13545">
    <property type="entry name" value="HTH_Crp_2"/>
    <property type="match status" value="1"/>
</dbReference>
<dbReference type="Pfam" id="PF00027">
    <property type="entry name" value="cNMP_binding"/>
    <property type="match status" value="1"/>
</dbReference>
<dbReference type="PROSITE" id="PS50042">
    <property type="entry name" value="CNMP_BINDING_3"/>
    <property type="match status" value="1"/>
</dbReference>
<dbReference type="InterPro" id="IPR036390">
    <property type="entry name" value="WH_DNA-bd_sf"/>
</dbReference>
<organism evidence="7 8">
    <name type="scientific">Virgibacillus halodenitrificans</name>
    <name type="common">Bacillus halodenitrificans</name>
    <dbReference type="NCBI Taxonomy" id="1482"/>
    <lineage>
        <taxon>Bacteria</taxon>
        <taxon>Bacillati</taxon>
        <taxon>Bacillota</taxon>
        <taxon>Bacilli</taxon>
        <taxon>Bacillales</taxon>
        <taxon>Bacillaceae</taxon>
        <taxon>Virgibacillus</taxon>
    </lineage>
</organism>
<feature type="domain" description="HTH crp-type" evidence="6">
    <location>
        <begin position="146"/>
        <end position="219"/>
    </location>
</feature>
<proteinExistence type="predicted"/>
<dbReference type="InterPro" id="IPR000595">
    <property type="entry name" value="cNMP-bd_dom"/>
</dbReference>
<keyword evidence="1" id="KW-0805">Transcription regulation</keyword>
<dbReference type="GO" id="GO:0003677">
    <property type="term" value="F:DNA binding"/>
    <property type="evidence" value="ECO:0007669"/>
    <property type="project" value="UniProtKB-KW"/>
</dbReference>
<dbReference type="Proteomes" id="UP000182945">
    <property type="component" value="Chromosome"/>
</dbReference>
<dbReference type="PROSITE" id="PS51063">
    <property type="entry name" value="HTH_CRP_2"/>
    <property type="match status" value="1"/>
</dbReference>